<accession>A0AAN7E5K0</accession>
<evidence type="ECO:0000313" key="3">
    <source>
        <dbReference type="Proteomes" id="UP001324115"/>
    </source>
</evidence>
<evidence type="ECO:0000259" key="1">
    <source>
        <dbReference type="Pfam" id="PF10075"/>
    </source>
</evidence>
<proteinExistence type="predicted"/>
<organism evidence="2 3">
    <name type="scientific">Quercus rubra</name>
    <name type="common">Northern red oak</name>
    <name type="synonym">Quercus borealis</name>
    <dbReference type="NCBI Taxonomy" id="3512"/>
    <lineage>
        <taxon>Eukaryota</taxon>
        <taxon>Viridiplantae</taxon>
        <taxon>Streptophyta</taxon>
        <taxon>Embryophyta</taxon>
        <taxon>Tracheophyta</taxon>
        <taxon>Spermatophyta</taxon>
        <taxon>Magnoliopsida</taxon>
        <taxon>eudicotyledons</taxon>
        <taxon>Gunneridae</taxon>
        <taxon>Pentapetalae</taxon>
        <taxon>rosids</taxon>
        <taxon>fabids</taxon>
        <taxon>Fagales</taxon>
        <taxon>Fagaceae</taxon>
        <taxon>Quercus</taxon>
    </lineage>
</organism>
<feature type="domain" description="CSN8/PSMD8/EIF3K" evidence="1">
    <location>
        <begin position="78"/>
        <end position="118"/>
    </location>
</feature>
<dbReference type="Proteomes" id="UP001324115">
    <property type="component" value="Unassembled WGS sequence"/>
</dbReference>
<dbReference type="InterPro" id="IPR033464">
    <property type="entry name" value="CSN8_PSD8_EIF3K"/>
</dbReference>
<name>A0AAN7E5K0_QUERU</name>
<evidence type="ECO:0000313" key="2">
    <source>
        <dbReference type="EMBL" id="KAK4563640.1"/>
    </source>
</evidence>
<dbReference type="EMBL" id="JAXUIC010000011">
    <property type="protein sequence ID" value="KAK4563640.1"/>
    <property type="molecule type" value="Genomic_DNA"/>
</dbReference>
<comment type="caution">
    <text evidence="2">The sequence shown here is derived from an EMBL/GenBank/DDBJ whole genome shotgun (WGS) entry which is preliminary data.</text>
</comment>
<reference evidence="2 3" key="1">
    <citation type="journal article" date="2023" name="G3 (Bethesda)">
        <title>A haplotype-resolved chromosome-scale genome for Quercus rubra L. provides insights into the genetics of adaptive traits for red oak species.</title>
        <authorList>
            <person name="Kapoor B."/>
            <person name="Jenkins J."/>
            <person name="Schmutz J."/>
            <person name="Zhebentyayeva T."/>
            <person name="Kuelheim C."/>
            <person name="Coggeshall M."/>
            <person name="Heim C."/>
            <person name="Lasky J.R."/>
            <person name="Leites L."/>
            <person name="Islam-Faridi N."/>
            <person name="Romero-Severson J."/>
            <person name="DeLeo V.L."/>
            <person name="Lucas S.M."/>
            <person name="Lazic D."/>
            <person name="Gailing O."/>
            <person name="Carlson J."/>
            <person name="Staton M."/>
        </authorList>
    </citation>
    <scope>NUCLEOTIDE SEQUENCE [LARGE SCALE GENOMIC DNA]</scope>
    <source>
        <strain evidence="2">Pseudo-F2</strain>
    </source>
</reference>
<protein>
    <recommendedName>
        <fullName evidence="1">CSN8/PSMD8/EIF3K domain-containing protein</fullName>
    </recommendedName>
</protein>
<dbReference type="AlphaFoldDB" id="A0AAN7E5K0"/>
<gene>
    <name evidence="2" type="ORF">RGQ29_005974</name>
</gene>
<sequence length="119" mass="13287">MLTLQPNSTLGATRKKVNAGCSLKNTHFLKSRNMSRFSAVGALPFHIQRFECTQVNVQAGSKTRCGDKKISVTVDWLEVVAIWKIGRKLWTRDYGGVHEAIRGFDWSEEVQCLVAAFSG</sequence>
<keyword evidence="3" id="KW-1185">Reference proteome</keyword>
<dbReference type="Pfam" id="PF10075">
    <property type="entry name" value="CSN8_PSD8_EIF3K"/>
    <property type="match status" value="1"/>
</dbReference>